<proteinExistence type="predicted"/>
<protein>
    <submittedName>
        <fullName evidence="2">Helix-turn-helix family protein</fullName>
    </submittedName>
</protein>
<dbReference type="AlphaFoldDB" id="G2KQK9"/>
<dbReference type="KEGG" id="mai:MICA_1622"/>
<dbReference type="PROSITE" id="PS50943">
    <property type="entry name" value="HTH_CROC1"/>
    <property type="match status" value="1"/>
</dbReference>
<dbReference type="CDD" id="cd00093">
    <property type="entry name" value="HTH_XRE"/>
    <property type="match status" value="1"/>
</dbReference>
<dbReference type="InterPro" id="IPR001387">
    <property type="entry name" value="Cro/C1-type_HTH"/>
</dbReference>
<dbReference type="InterPro" id="IPR010982">
    <property type="entry name" value="Lambda_DNA-bd_dom_sf"/>
</dbReference>
<accession>G2KQK9</accession>
<dbReference type="EMBL" id="CP002382">
    <property type="protein sequence ID" value="AEP09937.1"/>
    <property type="molecule type" value="Genomic_DNA"/>
</dbReference>
<evidence type="ECO:0000259" key="1">
    <source>
        <dbReference type="PROSITE" id="PS50943"/>
    </source>
</evidence>
<dbReference type="eggNOG" id="COG1396">
    <property type="taxonomic scope" value="Bacteria"/>
</dbReference>
<reference evidence="2 3" key="1">
    <citation type="journal article" date="2011" name="BMC Genomics">
        <title>Genomic insights into an obligate epibiotic bacterial predator: Micavibrio aeruginosavorus ARL-13.</title>
        <authorList>
            <person name="Wang Z."/>
            <person name="Kadouri D."/>
            <person name="Wu M."/>
        </authorList>
    </citation>
    <scope>NUCLEOTIDE SEQUENCE [LARGE SCALE GENOMIC DNA]</scope>
    <source>
        <strain evidence="2 3">ARL-13</strain>
    </source>
</reference>
<gene>
    <name evidence="2" type="ordered locus">MICA_1622</name>
</gene>
<dbReference type="HOGENOM" id="CLU_1303710_0_0_5"/>
<dbReference type="GO" id="GO:0003677">
    <property type="term" value="F:DNA binding"/>
    <property type="evidence" value="ECO:0007669"/>
    <property type="project" value="InterPro"/>
</dbReference>
<evidence type="ECO:0000313" key="2">
    <source>
        <dbReference type="EMBL" id="AEP09937.1"/>
    </source>
</evidence>
<keyword evidence="3" id="KW-1185">Reference proteome</keyword>
<dbReference type="Proteomes" id="UP000009286">
    <property type="component" value="Chromosome"/>
</dbReference>
<feature type="domain" description="HTH cro/C1-type" evidence="1">
    <location>
        <begin position="7"/>
        <end position="54"/>
    </location>
</feature>
<name>G2KQK9_MICAA</name>
<dbReference type="SMART" id="SM00530">
    <property type="entry name" value="HTH_XRE"/>
    <property type="match status" value="1"/>
</dbReference>
<dbReference type="Pfam" id="PF01381">
    <property type="entry name" value="HTH_3"/>
    <property type="match status" value="1"/>
</dbReference>
<evidence type="ECO:0000313" key="3">
    <source>
        <dbReference type="Proteomes" id="UP000009286"/>
    </source>
</evidence>
<dbReference type="OrthoDB" id="4419620at2"/>
<sequence length="227" mass="25767">MITPDQIRAARALKGWSQTELANRANVAVPSIANIELGKQKPSAQMLDKIYEAFLLAGIVFTKNGVEKRSFDERITTFSQEDFPGQNLYLSVLEDVYLTLKDLPEVERIWYVFVPIDEISPPAVVEQIRKIRSAGIQIRNIVNEDDTYLMGDFDEYRLIPKNLFVNSISMVYGTKFAMTLDSSFEKPEPGAVIIINDENAANAQRGVFEVLWQTLPKPEKSTAREKY</sequence>
<dbReference type="RefSeq" id="WP_014103160.1">
    <property type="nucleotide sequence ID" value="NC_016026.1"/>
</dbReference>
<dbReference type="SUPFAM" id="SSF47413">
    <property type="entry name" value="lambda repressor-like DNA-binding domains"/>
    <property type="match status" value="1"/>
</dbReference>
<organism evidence="2 3">
    <name type="scientific">Micavibrio aeruginosavorus (strain ARL-13)</name>
    <dbReference type="NCBI Taxonomy" id="856793"/>
    <lineage>
        <taxon>Bacteria</taxon>
        <taxon>Pseudomonadati</taxon>
        <taxon>Bdellovibrionota</taxon>
        <taxon>Bdellovibrionia</taxon>
        <taxon>Bdellovibrionales</taxon>
        <taxon>Pseudobdellovibrionaceae</taxon>
        <taxon>Micavibrio</taxon>
    </lineage>
</organism>
<dbReference type="Gene3D" id="1.10.260.40">
    <property type="entry name" value="lambda repressor-like DNA-binding domains"/>
    <property type="match status" value="1"/>
</dbReference>